<organism evidence="1 2">
    <name type="scientific">Paenibacillus monticola</name>
    <dbReference type="NCBI Taxonomy" id="2666075"/>
    <lineage>
        <taxon>Bacteria</taxon>
        <taxon>Bacillati</taxon>
        <taxon>Bacillota</taxon>
        <taxon>Bacilli</taxon>
        <taxon>Bacillales</taxon>
        <taxon>Paenibacillaceae</taxon>
        <taxon>Paenibacillus</taxon>
    </lineage>
</organism>
<name>A0A7X2H3F7_9BACL</name>
<gene>
    <name evidence="1" type="ORF">GJB61_06670</name>
</gene>
<dbReference type="InterPro" id="IPR050275">
    <property type="entry name" value="PGM_Phosphatase"/>
</dbReference>
<comment type="caution">
    <text evidence="1">The sequence shown here is derived from an EMBL/GenBank/DDBJ whole genome shotgun (WGS) entry which is preliminary data.</text>
</comment>
<reference evidence="1 2" key="1">
    <citation type="submission" date="2019-11" db="EMBL/GenBank/DDBJ databases">
        <title>Paenibacillus monticola sp. nov., a novel PGPR strain isolated from mountain sample in China.</title>
        <authorList>
            <person name="Zhao Q."/>
            <person name="Li H.-P."/>
            <person name="Zhang J.-L."/>
        </authorList>
    </citation>
    <scope>NUCLEOTIDE SEQUENCE [LARGE SCALE GENOMIC DNA]</scope>
    <source>
        <strain evidence="1 2">LC-T2</strain>
    </source>
</reference>
<dbReference type="SUPFAM" id="SSF53254">
    <property type="entry name" value="Phosphoglycerate mutase-like"/>
    <property type="match status" value="1"/>
</dbReference>
<evidence type="ECO:0000313" key="2">
    <source>
        <dbReference type="Proteomes" id="UP000463051"/>
    </source>
</evidence>
<dbReference type="Pfam" id="PF00300">
    <property type="entry name" value="His_Phos_1"/>
    <property type="match status" value="1"/>
</dbReference>
<proteinExistence type="predicted"/>
<dbReference type="AlphaFoldDB" id="A0A7X2H3F7"/>
<dbReference type="InterPro" id="IPR029033">
    <property type="entry name" value="His_PPase_superfam"/>
</dbReference>
<dbReference type="InterPro" id="IPR013078">
    <property type="entry name" value="His_Pase_superF_clade-1"/>
</dbReference>
<dbReference type="GO" id="GO:0005737">
    <property type="term" value="C:cytoplasm"/>
    <property type="evidence" value="ECO:0007669"/>
    <property type="project" value="TreeGrafter"/>
</dbReference>
<protein>
    <submittedName>
        <fullName evidence="1">Histidine phosphatase family protein</fullName>
    </submittedName>
</protein>
<dbReference type="CDD" id="cd07067">
    <property type="entry name" value="HP_PGM_like"/>
    <property type="match status" value="1"/>
</dbReference>
<dbReference type="Gene3D" id="3.40.50.1240">
    <property type="entry name" value="Phosphoglycerate mutase-like"/>
    <property type="match status" value="1"/>
</dbReference>
<dbReference type="EMBL" id="WJXB01000002">
    <property type="protein sequence ID" value="MRN52680.1"/>
    <property type="molecule type" value="Genomic_DNA"/>
</dbReference>
<dbReference type="SMART" id="SM00855">
    <property type="entry name" value="PGAM"/>
    <property type="match status" value="1"/>
</dbReference>
<accession>A0A7X2H3F7</accession>
<dbReference type="Proteomes" id="UP000463051">
    <property type="component" value="Unassembled WGS sequence"/>
</dbReference>
<dbReference type="GO" id="GO:0016791">
    <property type="term" value="F:phosphatase activity"/>
    <property type="evidence" value="ECO:0007669"/>
    <property type="project" value="TreeGrafter"/>
</dbReference>
<evidence type="ECO:0000313" key="1">
    <source>
        <dbReference type="EMBL" id="MRN52680.1"/>
    </source>
</evidence>
<dbReference type="PANTHER" id="PTHR48100">
    <property type="entry name" value="BROAD-SPECIFICITY PHOSPHATASE YOR283W-RELATED"/>
    <property type="match status" value="1"/>
</dbReference>
<dbReference type="PANTHER" id="PTHR48100:SF59">
    <property type="entry name" value="ADENOSYLCOBALAMIN_ALPHA-RIBAZOLE PHOSPHATASE"/>
    <property type="match status" value="1"/>
</dbReference>
<sequence>MNTYIYMVRHAVSPFVLGDERNRGLSEQGIADALRIKELLAKEKITHFVSSPYRRAIDTLKYLAEASQQEIVIYEELRERNIGSTEIEMNMQEILQGIRTSFTDKHFKMLGGESTLEAQERAIPIVNQLLEQHKGDTIAIGTHGNIMTLILNYFDEVYDYEFFEQTSKPDIYKLEFHEMELVNVERLWS</sequence>
<keyword evidence="2" id="KW-1185">Reference proteome</keyword>